<dbReference type="Proteomes" id="UP000183987">
    <property type="component" value="Unassembled WGS sequence"/>
</dbReference>
<dbReference type="PANTHER" id="PTHR36985:SF1">
    <property type="entry name" value="TRANSLOCATION AND ASSEMBLY MODULE SUBUNIT TAMB"/>
    <property type="match status" value="1"/>
</dbReference>
<dbReference type="GO" id="GO:0005886">
    <property type="term" value="C:plasma membrane"/>
    <property type="evidence" value="ECO:0007669"/>
    <property type="project" value="InterPro"/>
</dbReference>
<keyword evidence="4" id="KW-0472">Membrane</keyword>
<evidence type="ECO:0000259" key="6">
    <source>
        <dbReference type="Pfam" id="PF04357"/>
    </source>
</evidence>
<name>A0A1M4XFU8_LOKAT</name>
<dbReference type="InterPro" id="IPR007452">
    <property type="entry name" value="TamB_C"/>
</dbReference>
<feature type="chain" id="PRO_5013019397" evidence="5">
    <location>
        <begin position="20"/>
        <end position="1591"/>
    </location>
</feature>
<evidence type="ECO:0000256" key="1">
    <source>
        <dbReference type="ARBA" id="ARBA00004167"/>
    </source>
</evidence>
<accession>A0A1M4XFU8</accession>
<evidence type="ECO:0000313" key="8">
    <source>
        <dbReference type="Proteomes" id="UP000183987"/>
    </source>
</evidence>
<keyword evidence="5" id="KW-0732">Signal</keyword>
<proteinExistence type="predicted"/>
<evidence type="ECO:0000256" key="2">
    <source>
        <dbReference type="ARBA" id="ARBA00022692"/>
    </source>
</evidence>
<keyword evidence="2" id="KW-0812">Transmembrane</keyword>
<dbReference type="PANTHER" id="PTHR36985">
    <property type="entry name" value="TRANSLOCATION AND ASSEMBLY MODULE SUBUNIT TAMB"/>
    <property type="match status" value="1"/>
</dbReference>
<evidence type="ECO:0000256" key="4">
    <source>
        <dbReference type="ARBA" id="ARBA00023136"/>
    </source>
</evidence>
<dbReference type="RefSeq" id="WP_072856580.1">
    <property type="nucleotide sequence ID" value="NZ_FQUE01000002.1"/>
</dbReference>
<dbReference type="GO" id="GO:0097347">
    <property type="term" value="C:TAM protein secretion complex"/>
    <property type="evidence" value="ECO:0007669"/>
    <property type="project" value="TreeGrafter"/>
</dbReference>
<sequence>MKHFLLLLTLLTLPFAAVAQDDEGEGYLTRLIQDNLSGDDRIVDIQGFQGALSSRATVDRITVADSEGVWLDLQNVVLDWNRSALLRGRIDVEELTAELVRVERAPVSSNTAPSPEAQPFSLPELPVGINLDTLNIARIELGESFLGEPVALNLQGSAQLANGEGSANVTANRLDGKTGVFAVEGSYDNGTKVLSLNLNVEEGQDGIVARLINLPDRPSLKLTLNGEAPISEFAANLALATDGQDRITGDFAVNSTTGQTGFALNIGGDLTPLLADDYDAFFGSDVSLVAAGNVGANGGFALTTLDLTAQSLRLNGRVNVGPNGWPELIDLTGTVADASGEPVLLPIGGPKTYVDNVDLAIKYDQSVSTDWTANFDISNFDRPGLGIAEITLQGGGIIENGNGPAEGRLTADLDYAATGLQLDDAGAAQAFGDTLNGNIVVTRVEGQPTDISTLTLNGPGIEVAANATVQGPADGFRTQADVTFDAEALGRFSTLAGRNLGGSAQADVTATVTPLDGLFDILLNATTQDLAVDVPQLDPVLAGTGTVSVRAVRDTSGTRIEDLTVNTPEAAVTADANITSGLSTGNFDISVQNVGLIAPGLTGPARVTGNADRNEAGNITFEVNGTGPATTFDASGTVTPSEEGQTINAKIDATADDLSRFSEIAQRDLAGAVDLTVNAVMLSDMTRYTAEFSGNTQDLQTGTPQIDPLLAGPGTLAGEVGYIGDNRYIIKGLDVQTPELSLTADADGGLTGPLSADANLRIADIGLIADGLTGPLTIALNADRDDAGVTDATLAAKGPGTDISADVQVAAPVDNYRISGTIDAAVADLAPYAALAGQDIAGGIDMTVDGTLLPDLSLFDVTLLGTTDDLAVGIPQVDALLAGSGRISGGVARTGPDTFALNSLDVATPQLTVQGSANGGMTGPLAADIKAQLNDAGALAQGLNGPLAIDLTASRNDAGTAQVDLRANGSGTDVTLDAQVAPQEDDYRVTGTLDAAISDLSQFRALAGQPISGGLNLQADGTLLPDLSQLDARVNATTSNLAVGNPQVDQLLRGQGTIALDAAKSGQDITVRSFDVQFPQVSASGNLNAAGGGAANGTINARLADVGLFTDALSGPVTAQGQVGRTAAGGYTLDIDATGPGGIAATARGEIAGNGNLNIDVTGNAPLGFANPFLEPRRLDGIANFNISANGPPALSSISGRVTTTGARLSDPTLSQALTDINATVALNGGQAQVDLTGNVQSGGGIALSGPVTLSAPFNGDLTLNVNAVELRDPNLYETVVNGTVTVNGPLAGGARIAGRLALGETNIQVPSSGTGALGELPAVTHLNPSPAVRLTLDRADVAVNASSAPAKAAASGGPVYPLDLRIDAPNRIFIRGRGLDAELGGTLQLGGTTANIVPVGQFDLQRGRISILQQRFDLTEGSASLQGDFIPYIRLVATTQADTGTVINIIVEGPANDPEVTFQSTPDLPQDEVLSQLIFGRDISEISPLQAIQLAAAVGELAGRGGGGLIDNFRSGIGLDDFDVTTDENGNAAVRAGKYLTDNLYTDVTIGSDGTTEINLNLDITDEITAKGTAGADGDTSIGVFFERDY</sequence>
<dbReference type="Pfam" id="PF04357">
    <property type="entry name" value="TamB"/>
    <property type="match status" value="1"/>
</dbReference>
<feature type="signal peptide" evidence="5">
    <location>
        <begin position="1"/>
        <end position="19"/>
    </location>
</feature>
<dbReference type="GO" id="GO:0009306">
    <property type="term" value="P:protein secretion"/>
    <property type="evidence" value="ECO:0007669"/>
    <property type="project" value="InterPro"/>
</dbReference>
<keyword evidence="3" id="KW-1133">Transmembrane helix</keyword>
<evidence type="ECO:0000313" key="7">
    <source>
        <dbReference type="EMBL" id="SHE92270.1"/>
    </source>
</evidence>
<evidence type="ECO:0000256" key="5">
    <source>
        <dbReference type="SAM" id="SignalP"/>
    </source>
</evidence>
<organism evidence="7 8">
    <name type="scientific">Loktanella atrilutea</name>
    <dbReference type="NCBI Taxonomy" id="366533"/>
    <lineage>
        <taxon>Bacteria</taxon>
        <taxon>Pseudomonadati</taxon>
        <taxon>Pseudomonadota</taxon>
        <taxon>Alphaproteobacteria</taxon>
        <taxon>Rhodobacterales</taxon>
        <taxon>Roseobacteraceae</taxon>
        <taxon>Loktanella</taxon>
    </lineage>
</organism>
<feature type="domain" description="Translocation and assembly module TamB C-terminal" evidence="6">
    <location>
        <begin position="1236"/>
        <end position="1591"/>
    </location>
</feature>
<reference evidence="8" key="1">
    <citation type="submission" date="2016-11" db="EMBL/GenBank/DDBJ databases">
        <authorList>
            <person name="Varghese N."/>
            <person name="Submissions S."/>
        </authorList>
    </citation>
    <scope>NUCLEOTIDE SEQUENCE [LARGE SCALE GENOMIC DNA]</scope>
    <source>
        <strain evidence="8">DSM 29326</strain>
    </source>
</reference>
<keyword evidence="8" id="KW-1185">Reference proteome</keyword>
<dbReference type="OrthoDB" id="7784409at2"/>
<evidence type="ECO:0000256" key="3">
    <source>
        <dbReference type="ARBA" id="ARBA00022989"/>
    </source>
</evidence>
<dbReference type="STRING" id="366533.SAMN05444339_102464"/>
<gene>
    <name evidence="7" type="ORF">SAMN05444339_102464</name>
</gene>
<comment type="subcellular location">
    <subcellularLocation>
        <location evidence="1">Membrane</location>
        <topology evidence="1">Single-pass membrane protein</topology>
    </subcellularLocation>
</comment>
<protein>
    <submittedName>
        <fullName evidence="7">Autotransporter secretion inner membrane protein TamB</fullName>
    </submittedName>
</protein>
<dbReference type="EMBL" id="FQUE01000002">
    <property type="protein sequence ID" value="SHE92270.1"/>
    <property type="molecule type" value="Genomic_DNA"/>
</dbReference>